<evidence type="ECO:0000313" key="1">
    <source>
        <dbReference type="EMBL" id="MFB5193151.1"/>
    </source>
</evidence>
<dbReference type="Proteomes" id="UP001579974">
    <property type="component" value="Unassembled WGS sequence"/>
</dbReference>
<sequence>MNRRIKIGVTAASVAIIAIGGFAVVHAYSLYPSSNTSYSVVYQEYGSLNMGGGDAFYVQKQGPYPALQGATLHAAVEQADVGDGQGSWPIIQGDVTGENADNGYLLISTPSESSNMSNWISRLGGNQTFVDDYLQENGDLITLQDKDTVQKTDYYPFSQMVNESGAIFDTPTAVPNGEYYTDPANGQKCPVYVTTQHILTSKPPVATGLTITDAKHGSSTVTQGDDISFSAKDTIYLWQQIAGGQTTGHHYISIQLKNESTGTTTWAIGKGADDISNMEMVTGGNGYFTDNSSFNSGTLAAGTYSASLWVGDEVDRISPAFTTTFTVAPGSGSSGGGSTGGGNSPSITLTASPTLLYTGNPTTLTANASNVPQGDSISIVDVTKGITVGTSGANATTYTTQYTSSVDGTDYFVANLDSDATSNQVSVTWKYPLSLTPLSADVVHTPHWLNNIQVWNRDNPSNQRPLGLFWAGEELCFQVQHNPRLPGYWDVQSATVQVNGLKYDDYALTHLSPPTSIDVNLSYDPATGLLEGHTDPSLSTVYQYLLSGQTYTAYFTVVSDGINGVSQTQYATATFTISGKWTDFWRDTQTY</sequence>
<keyword evidence="2" id="KW-1185">Reference proteome</keyword>
<comment type="caution">
    <text evidence="1">The sequence shown here is derived from an EMBL/GenBank/DDBJ whole genome shotgun (WGS) entry which is preliminary data.</text>
</comment>
<accession>A0ABV5ALJ3</accession>
<gene>
    <name evidence="1" type="ORF">KKP3000_003097</name>
</gene>
<dbReference type="EMBL" id="JBDXSU010000043">
    <property type="protein sequence ID" value="MFB5193151.1"/>
    <property type="molecule type" value="Genomic_DNA"/>
</dbReference>
<organism evidence="1 2">
    <name type="scientific">Alicyclobacillus fastidiosus</name>
    <dbReference type="NCBI Taxonomy" id="392011"/>
    <lineage>
        <taxon>Bacteria</taxon>
        <taxon>Bacillati</taxon>
        <taxon>Bacillota</taxon>
        <taxon>Bacilli</taxon>
        <taxon>Bacillales</taxon>
        <taxon>Alicyclobacillaceae</taxon>
        <taxon>Alicyclobacillus</taxon>
    </lineage>
</organism>
<evidence type="ECO:0000313" key="2">
    <source>
        <dbReference type="Proteomes" id="UP001579974"/>
    </source>
</evidence>
<protein>
    <submittedName>
        <fullName evidence="1">Uncharacterized protein</fullName>
    </submittedName>
</protein>
<reference evidence="1 2" key="1">
    <citation type="journal article" date="2024" name="Int. J. Mol. Sci.">
        <title>Exploration of Alicyclobacillus spp. Genome in Search of Antibiotic Resistance.</title>
        <authorList>
            <person name="Bucka-Kolendo J."/>
            <person name="Kiousi D.E."/>
            <person name="Dekowska A."/>
            <person name="Mikolajczuk-Szczyrba A."/>
            <person name="Karadedos D.M."/>
            <person name="Michael P."/>
            <person name="Galanis A."/>
            <person name="Sokolowska B."/>
        </authorList>
    </citation>
    <scope>NUCLEOTIDE SEQUENCE [LARGE SCALE GENOMIC DNA]</scope>
    <source>
        <strain evidence="1 2">KKP 3000</strain>
    </source>
</reference>
<name>A0ABV5ALJ3_9BACL</name>
<proteinExistence type="predicted"/>
<dbReference type="RefSeq" id="WP_368781051.1">
    <property type="nucleotide sequence ID" value="NZ_CP162942.1"/>
</dbReference>